<dbReference type="InterPro" id="IPR016181">
    <property type="entry name" value="Acyl_CoA_acyltransferase"/>
</dbReference>
<dbReference type="Pfam" id="PF00583">
    <property type="entry name" value="Acetyltransf_1"/>
    <property type="match status" value="1"/>
</dbReference>
<dbReference type="RefSeq" id="WP_004699136.1">
    <property type="nucleotide sequence ID" value="NZ_CQCP01000001.1"/>
</dbReference>
<evidence type="ECO:0000313" key="5">
    <source>
        <dbReference type="Proteomes" id="UP000041595"/>
    </source>
</evidence>
<dbReference type="EC" id="2.3.1.-" evidence="4"/>
<evidence type="ECO:0000256" key="1">
    <source>
        <dbReference type="ARBA" id="ARBA00022679"/>
    </source>
</evidence>
<dbReference type="SUPFAM" id="SSF55729">
    <property type="entry name" value="Acyl-CoA N-acyltransferases (Nat)"/>
    <property type="match status" value="1"/>
</dbReference>
<proteinExistence type="predicted"/>
<feature type="domain" description="N-acetyltransferase" evidence="3">
    <location>
        <begin position="6"/>
        <end position="152"/>
    </location>
</feature>
<dbReference type="Gene3D" id="3.40.630.30">
    <property type="match status" value="1"/>
</dbReference>
<protein>
    <submittedName>
        <fullName evidence="4">Histone acetyltransferase HPA2 and acetyltransferase</fullName>
        <ecNumber evidence="4">2.3.1.-</ecNumber>
    </submittedName>
</protein>
<sequence length="155" mass="17534">MNIEICQTDLFNPALMTLIAQLDAYQLPRYPAESNYADPVEVMRQVKTLVYIANVNNQAVGCAALVLPEGRYAEVKRIFVIPEYRGLGIAKLLMTTVIDQSNELNLNDIYLETGVYQPEAIKLYQCFGFKFTSVFGHYQYDPLSVYMVKSLDGDS</sequence>
<gene>
    <name evidence="4" type="primary">ysnE</name>
    <name evidence="4" type="ORF">ERS137965_00859</name>
</gene>
<accession>A0A0T9TAP5</accession>
<keyword evidence="2 4" id="KW-0012">Acyltransferase</keyword>
<reference evidence="4 5" key="1">
    <citation type="submission" date="2015-03" db="EMBL/GenBank/DDBJ databases">
        <authorList>
            <person name="Murphy D."/>
        </authorList>
    </citation>
    <scope>NUCLEOTIDE SEQUENCE [LARGE SCALE GENOMIC DNA]</scope>
    <source>
        <strain evidence="4 5">IP06005</strain>
    </source>
</reference>
<dbReference type="GO" id="GO:0016747">
    <property type="term" value="F:acyltransferase activity, transferring groups other than amino-acyl groups"/>
    <property type="evidence" value="ECO:0007669"/>
    <property type="project" value="InterPro"/>
</dbReference>
<dbReference type="STRING" id="1453495.AT01_528"/>
<dbReference type="AlphaFoldDB" id="A0A0T9TAP5"/>
<dbReference type="PANTHER" id="PTHR43877">
    <property type="entry name" value="AMINOALKYLPHOSPHONATE N-ACETYLTRANSFERASE-RELATED-RELATED"/>
    <property type="match status" value="1"/>
</dbReference>
<dbReference type="EMBL" id="CQEJ01000004">
    <property type="protein sequence ID" value="CNK71566.1"/>
    <property type="molecule type" value="Genomic_DNA"/>
</dbReference>
<dbReference type="eggNOG" id="COG0456">
    <property type="taxonomic scope" value="Bacteria"/>
</dbReference>
<keyword evidence="1 4" id="KW-0808">Transferase</keyword>
<dbReference type="InterPro" id="IPR000182">
    <property type="entry name" value="GNAT_dom"/>
</dbReference>
<evidence type="ECO:0000256" key="2">
    <source>
        <dbReference type="ARBA" id="ARBA00023315"/>
    </source>
</evidence>
<dbReference type="PANTHER" id="PTHR43877:SF2">
    <property type="entry name" value="AMINOALKYLPHOSPHONATE N-ACETYLTRANSFERASE-RELATED"/>
    <property type="match status" value="1"/>
</dbReference>
<dbReference type="PROSITE" id="PS51186">
    <property type="entry name" value="GNAT"/>
    <property type="match status" value="1"/>
</dbReference>
<dbReference type="CDD" id="cd04301">
    <property type="entry name" value="NAT_SF"/>
    <property type="match status" value="1"/>
</dbReference>
<dbReference type="Proteomes" id="UP000041595">
    <property type="component" value="Unassembled WGS sequence"/>
</dbReference>
<evidence type="ECO:0000259" key="3">
    <source>
        <dbReference type="PROSITE" id="PS51186"/>
    </source>
</evidence>
<name>A0A0T9TAP5_YERAL</name>
<dbReference type="InterPro" id="IPR050832">
    <property type="entry name" value="Bact_Acetyltransf"/>
</dbReference>
<organism evidence="4 5">
    <name type="scientific">Yersinia aldovae</name>
    <dbReference type="NCBI Taxonomy" id="29483"/>
    <lineage>
        <taxon>Bacteria</taxon>
        <taxon>Pseudomonadati</taxon>
        <taxon>Pseudomonadota</taxon>
        <taxon>Gammaproteobacteria</taxon>
        <taxon>Enterobacterales</taxon>
        <taxon>Yersiniaceae</taxon>
        <taxon>Yersinia</taxon>
    </lineage>
</organism>
<evidence type="ECO:0000313" key="4">
    <source>
        <dbReference type="EMBL" id="CNK71566.1"/>
    </source>
</evidence>